<evidence type="ECO:0000259" key="2">
    <source>
        <dbReference type="PROSITE" id="PS00028"/>
    </source>
</evidence>
<feature type="domain" description="C2H2-type" evidence="2">
    <location>
        <begin position="359"/>
        <end position="380"/>
    </location>
</feature>
<dbReference type="PROSITE" id="PS00028">
    <property type="entry name" value="ZINC_FINGER_C2H2_1"/>
    <property type="match status" value="2"/>
</dbReference>
<proteinExistence type="predicted"/>
<gene>
    <name evidence="3" type="primary">pol_802</name>
    <name evidence="3" type="ORF">CDAR_36221</name>
</gene>
<accession>A0AAV4S9G3</accession>
<sequence length="622" mass="69389">MNRSSQLLNKISQGKALKLVSLSPSSSHFLSDGTYTRFADWRFIHKARLNLVPLNGCQPWKTGEEKMCRRWGQWAETLPHVINHCSLHSHGWQLRRNAIADRIVKALQPKATILSVNQNVWDTNLRPDITAKVGNTVYVIDVTCPFEGSDTAFISSYENKINKYEPLLPLYRAQGLNPVIVPILVGALGSWCPWNDRICCKKLSRIYLAKFRKLCVSDCIKWSRDIYTEHITGHRQYLTDDLPAPISHSPNENIPSSINHSLNFLLLLLVSPGGVLYDKLSPPAPSSSYFQAEGSDIVSPRSNSQLPNQCQSAFPDGSEHLADNLAVGEVDLFPSDMEVKDLFPDHTTSPRFDFLKLTCLPCKRKFFSAGGLENHLYAVHDVRIHSSCDTPISAGNPPQSDNSSHNLAPPELFSFGPMTGPPKSPPFPSLTPDKTYASVAAKPTITSSQPWTGQQLDTKSIRCTTPRRPIPSRPSRVTAAAPKSTVHSAPIPANQTRKKITFHESPDQVSHPVLLPVRPPKKVRKTFPCLHCDFKFRTLKSRDEHLVVHRLEDEFNRLHGIVSNSNNSDFDDFALPRPPSSQPKRKSSRTASTKAQHPTSSSSQSTTTATRRCWAHPVLSHL</sequence>
<keyword evidence="4" id="KW-1185">Reference proteome</keyword>
<feature type="compositionally biased region" description="Polar residues" evidence="1">
    <location>
        <begin position="396"/>
        <end position="406"/>
    </location>
</feature>
<feature type="region of interest" description="Disordered" evidence="1">
    <location>
        <begin position="390"/>
        <end position="430"/>
    </location>
</feature>
<feature type="region of interest" description="Disordered" evidence="1">
    <location>
        <begin position="566"/>
        <end position="610"/>
    </location>
</feature>
<feature type="domain" description="C2H2-type" evidence="2">
    <location>
        <begin position="529"/>
        <end position="549"/>
    </location>
</feature>
<reference evidence="3 4" key="1">
    <citation type="submission" date="2021-06" db="EMBL/GenBank/DDBJ databases">
        <title>Caerostris darwini draft genome.</title>
        <authorList>
            <person name="Kono N."/>
            <person name="Arakawa K."/>
        </authorList>
    </citation>
    <scope>NUCLEOTIDE SEQUENCE [LARGE SCALE GENOMIC DNA]</scope>
</reference>
<dbReference type="Proteomes" id="UP001054837">
    <property type="component" value="Unassembled WGS sequence"/>
</dbReference>
<feature type="region of interest" description="Disordered" evidence="1">
    <location>
        <begin position="463"/>
        <end position="489"/>
    </location>
</feature>
<feature type="compositionally biased region" description="Pro residues" evidence="1">
    <location>
        <begin position="419"/>
        <end position="429"/>
    </location>
</feature>
<evidence type="ECO:0000313" key="4">
    <source>
        <dbReference type="Proteomes" id="UP001054837"/>
    </source>
</evidence>
<evidence type="ECO:0000256" key="1">
    <source>
        <dbReference type="SAM" id="MobiDB-lite"/>
    </source>
</evidence>
<dbReference type="EMBL" id="BPLQ01007614">
    <property type="protein sequence ID" value="GIY31148.1"/>
    <property type="molecule type" value="Genomic_DNA"/>
</dbReference>
<dbReference type="AlphaFoldDB" id="A0AAV4S9G3"/>
<comment type="caution">
    <text evidence="3">The sequence shown here is derived from an EMBL/GenBank/DDBJ whole genome shotgun (WGS) entry which is preliminary data.</text>
</comment>
<dbReference type="SMART" id="SM00355">
    <property type="entry name" value="ZnF_C2H2"/>
    <property type="match status" value="2"/>
</dbReference>
<dbReference type="InterPro" id="IPR013087">
    <property type="entry name" value="Znf_C2H2_type"/>
</dbReference>
<name>A0AAV4S9G3_9ARAC</name>
<protein>
    <submittedName>
        <fullName evidence="3">Retrovirus-related Pol polyprotein from type-2 retrotransposable element R2DM</fullName>
    </submittedName>
</protein>
<organism evidence="3 4">
    <name type="scientific">Caerostris darwini</name>
    <dbReference type="NCBI Taxonomy" id="1538125"/>
    <lineage>
        <taxon>Eukaryota</taxon>
        <taxon>Metazoa</taxon>
        <taxon>Ecdysozoa</taxon>
        <taxon>Arthropoda</taxon>
        <taxon>Chelicerata</taxon>
        <taxon>Arachnida</taxon>
        <taxon>Araneae</taxon>
        <taxon>Araneomorphae</taxon>
        <taxon>Entelegynae</taxon>
        <taxon>Araneoidea</taxon>
        <taxon>Araneidae</taxon>
        <taxon>Caerostris</taxon>
    </lineage>
</organism>
<evidence type="ECO:0000313" key="3">
    <source>
        <dbReference type="EMBL" id="GIY31148.1"/>
    </source>
</evidence>
<feature type="compositionally biased region" description="Low complexity" evidence="1">
    <location>
        <begin position="599"/>
        <end position="610"/>
    </location>
</feature>